<accession>A0ABQ1VIQ2</accession>
<organism evidence="2 3">
    <name type="scientific">Paracoccus acridae</name>
    <dbReference type="NCBI Taxonomy" id="1795310"/>
    <lineage>
        <taxon>Bacteria</taxon>
        <taxon>Pseudomonadati</taxon>
        <taxon>Pseudomonadota</taxon>
        <taxon>Alphaproteobacteria</taxon>
        <taxon>Rhodobacterales</taxon>
        <taxon>Paracoccaceae</taxon>
        <taxon>Paracoccus</taxon>
    </lineage>
</organism>
<name>A0ABQ1VIQ2_9RHOB</name>
<evidence type="ECO:0000313" key="2">
    <source>
        <dbReference type="EMBL" id="GGF70272.1"/>
    </source>
</evidence>
<dbReference type="InterPro" id="IPR002686">
    <property type="entry name" value="Transposase_17"/>
</dbReference>
<evidence type="ECO:0000313" key="3">
    <source>
        <dbReference type="Proteomes" id="UP000640509"/>
    </source>
</evidence>
<dbReference type="EMBL" id="BMIV01000007">
    <property type="protein sequence ID" value="GGF70272.1"/>
    <property type="molecule type" value="Genomic_DNA"/>
</dbReference>
<dbReference type="NCBIfam" id="NF047646">
    <property type="entry name" value="REP_Tyr_transpos"/>
    <property type="match status" value="1"/>
</dbReference>
<dbReference type="Gene3D" id="3.30.70.1290">
    <property type="entry name" value="Transposase IS200-like"/>
    <property type="match status" value="1"/>
</dbReference>
<comment type="caution">
    <text evidence="2">The sequence shown here is derived from an EMBL/GenBank/DDBJ whole genome shotgun (WGS) entry which is preliminary data.</text>
</comment>
<gene>
    <name evidence="2" type="primary">yafM</name>
    <name evidence="2" type="ORF">GCM10011402_23520</name>
</gene>
<dbReference type="RefSeq" id="WP_229665151.1">
    <property type="nucleotide sequence ID" value="NZ_BMIV01000007.1"/>
</dbReference>
<evidence type="ECO:0000259" key="1">
    <source>
        <dbReference type="SMART" id="SM01321"/>
    </source>
</evidence>
<dbReference type="SMART" id="SM01321">
    <property type="entry name" value="Y1_Tnp"/>
    <property type="match status" value="1"/>
</dbReference>
<dbReference type="InterPro" id="IPR052715">
    <property type="entry name" value="RAYT_transposase"/>
</dbReference>
<dbReference type="SUPFAM" id="SSF143422">
    <property type="entry name" value="Transposase IS200-like"/>
    <property type="match status" value="1"/>
</dbReference>
<reference evidence="3" key="1">
    <citation type="journal article" date="2019" name="Int. J. Syst. Evol. Microbiol.">
        <title>The Global Catalogue of Microorganisms (GCM) 10K type strain sequencing project: providing services to taxonomists for standard genome sequencing and annotation.</title>
        <authorList>
            <consortium name="The Broad Institute Genomics Platform"/>
            <consortium name="The Broad Institute Genome Sequencing Center for Infectious Disease"/>
            <person name="Wu L."/>
            <person name="Ma J."/>
        </authorList>
    </citation>
    <scope>NUCLEOTIDE SEQUENCE [LARGE SCALE GENOMIC DNA]</scope>
    <source>
        <strain evidence="3">CGMCC 1.15419</strain>
    </source>
</reference>
<dbReference type="PANTHER" id="PTHR36966:SF1">
    <property type="entry name" value="REP-ASSOCIATED TYROSINE TRANSPOSASE"/>
    <property type="match status" value="1"/>
</dbReference>
<dbReference type="PANTHER" id="PTHR36966">
    <property type="entry name" value="REP-ASSOCIATED TYROSINE TRANSPOSASE"/>
    <property type="match status" value="1"/>
</dbReference>
<dbReference type="Proteomes" id="UP000640509">
    <property type="component" value="Unassembled WGS sequence"/>
</dbReference>
<sequence length="220" mass="25066">MSRYLRPRLPGVPIFFTVALAQRGSRLLVDEVDRLREAVRATQAEPPFGIEAWVVLPDHLHCLWRLPEGDCDYSTRWRLIKARFSRGLPAGPLRGSHVAGQERGIWQRRFWEHHIRDDEDHAAHLRYCWFNPVKHGYVERPEDWPYSSFHRDKAAIKVAWGACLHALCVGEVGGKGHSMGEQTARMIVQPVGCVFIRTVGNGGEEAVRASTHYACFPTAY</sequence>
<protein>
    <submittedName>
        <fullName evidence="2">Transposase</fullName>
    </submittedName>
</protein>
<dbReference type="InterPro" id="IPR036515">
    <property type="entry name" value="Transposase_17_sf"/>
</dbReference>
<keyword evidence="3" id="KW-1185">Reference proteome</keyword>
<feature type="domain" description="Transposase IS200-like" evidence="1">
    <location>
        <begin position="9"/>
        <end position="131"/>
    </location>
</feature>
<proteinExistence type="predicted"/>